<dbReference type="HAMAP" id="MF_00972">
    <property type="entry name" value="tRNA_aden_deaminase"/>
    <property type="match status" value="1"/>
</dbReference>
<evidence type="ECO:0000256" key="3">
    <source>
        <dbReference type="ARBA" id="ARBA00022694"/>
    </source>
</evidence>
<dbReference type="EMBL" id="AP014936">
    <property type="protein sequence ID" value="BAU48157.1"/>
    <property type="molecule type" value="Genomic_DNA"/>
</dbReference>
<name>A0A1B4VDK3_9GAMM</name>
<comment type="catalytic activity">
    <reaction evidence="7 8">
        <text>adenosine(34) in tRNA + H2O + H(+) = inosine(34) in tRNA + NH4(+)</text>
        <dbReference type="Rhea" id="RHEA:43168"/>
        <dbReference type="Rhea" id="RHEA-COMP:10373"/>
        <dbReference type="Rhea" id="RHEA-COMP:10374"/>
        <dbReference type="ChEBI" id="CHEBI:15377"/>
        <dbReference type="ChEBI" id="CHEBI:15378"/>
        <dbReference type="ChEBI" id="CHEBI:28938"/>
        <dbReference type="ChEBI" id="CHEBI:74411"/>
        <dbReference type="ChEBI" id="CHEBI:82852"/>
        <dbReference type="EC" id="3.5.4.33"/>
    </reaction>
</comment>
<keyword evidence="11" id="KW-1185">Reference proteome</keyword>
<dbReference type="Pfam" id="PF00383">
    <property type="entry name" value="dCMP_cyt_deam_1"/>
    <property type="match status" value="1"/>
</dbReference>
<dbReference type="AlphaFoldDB" id="A0A1B4VDK3"/>
<dbReference type="SUPFAM" id="SSF53927">
    <property type="entry name" value="Cytidine deaminase-like"/>
    <property type="match status" value="1"/>
</dbReference>
<comment type="function">
    <text evidence="8">Catalyzes the deamination of adenosine to inosine at the wobble position 34 of tRNA(Arg2).</text>
</comment>
<protein>
    <recommendedName>
        <fullName evidence="8">tRNA-specific adenosine deaminase</fullName>
        <ecNumber evidence="8">3.5.4.33</ecNumber>
    </recommendedName>
</protein>
<keyword evidence="6 8" id="KW-0862">Zinc</keyword>
<proteinExistence type="inferred from homology"/>
<evidence type="ECO:0000256" key="5">
    <source>
        <dbReference type="ARBA" id="ARBA00022801"/>
    </source>
</evidence>
<dbReference type="Proteomes" id="UP000218899">
    <property type="component" value="Chromosome"/>
</dbReference>
<dbReference type="InterPro" id="IPR028883">
    <property type="entry name" value="tRNA_aden_deaminase"/>
</dbReference>
<comment type="subunit">
    <text evidence="2 8">Homodimer.</text>
</comment>
<feature type="domain" description="CMP/dCMP-type deaminase" evidence="9">
    <location>
        <begin position="5"/>
        <end position="117"/>
    </location>
</feature>
<dbReference type="PANTHER" id="PTHR11079">
    <property type="entry name" value="CYTOSINE DEAMINASE FAMILY MEMBER"/>
    <property type="match status" value="1"/>
</dbReference>
<evidence type="ECO:0000313" key="10">
    <source>
        <dbReference type="EMBL" id="BAU48157.1"/>
    </source>
</evidence>
<keyword evidence="5 8" id="KW-0378">Hydrolase</keyword>
<gene>
    <name evidence="8" type="primary">tadA</name>
    <name evidence="10" type="ORF">SVA_1595</name>
</gene>
<dbReference type="EC" id="3.5.4.33" evidence="8"/>
<comment type="similarity">
    <text evidence="1">Belongs to the cytidine and deoxycytidylate deaminase family. ADAT2 subfamily.</text>
</comment>
<dbReference type="Gene3D" id="3.40.140.10">
    <property type="entry name" value="Cytidine Deaminase, domain 2"/>
    <property type="match status" value="1"/>
</dbReference>
<evidence type="ECO:0000313" key="11">
    <source>
        <dbReference type="Proteomes" id="UP000218899"/>
    </source>
</evidence>
<evidence type="ECO:0000256" key="7">
    <source>
        <dbReference type="ARBA" id="ARBA00048045"/>
    </source>
</evidence>
<accession>A0A1B4VDK3</accession>
<feature type="active site" description="Proton donor" evidence="8">
    <location>
        <position position="58"/>
    </location>
</feature>
<dbReference type="InterPro" id="IPR002125">
    <property type="entry name" value="CMP_dCMP_dom"/>
</dbReference>
<dbReference type="FunFam" id="3.40.140.10:FF:000005">
    <property type="entry name" value="tRNA-specific adenosine deaminase"/>
    <property type="match status" value="1"/>
</dbReference>
<dbReference type="GO" id="GO:0052717">
    <property type="term" value="F:tRNA-specific adenosine-34 deaminase activity"/>
    <property type="evidence" value="ECO:0007669"/>
    <property type="project" value="UniProtKB-UniRule"/>
</dbReference>
<dbReference type="PROSITE" id="PS00903">
    <property type="entry name" value="CYT_DCMP_DEAMINASES_1"/>
    <property type="match status" value="1"/>
</dbReference>
<dbReference type="InterPro" id="IPR016192">
    <property type="entry name" value="APOBEC/CMP_deaminase_Zn-bd"/>
</dbReference>
<sequence>MSVGLDDERWMRRALELAGEAEARGEVPIGAVVVKDGERIGEGWNRPIGACDPTAHAEIVALREAAARLRNYRLPGSTLYVTLEPCAMCAGAIVHARVMRVVYGAPDPRAGAAGSVYNLIQSRELNHRAEVQGGFLEEDCSALLRAFFRARR</sequence>
<evidence type="ECO:0000256" key="1">
    <source>
        <dbReference type="ARBA" id="ARBA00010669"/>
    </source>
</evidence>
<evidence type="ECO:0000256" key="4">
    <source>
        <dbReference type="ARBA" id="ARBA00022723"/>
    </source>
</evidence>
<feature type="binding site" evidence="8">
    <location>
        <position position="89"/>
    </location>
    <ligand>
        <name>Zn(2+)</name>
        <dbReference type="ChEBI" id="CHEBI:29105"/>
        <note>catalytic</note>
    </ligand>
</feature>
<dbReference type="RefSeq" id="WP_096460699.1">
    <property type="nucleotide sequence ID" value="NZ_AP014936.1"/>
</dbReference>
<dbReference type="GO" id="GO:0002100">
    <property type="term" value="P:tRNA wobble adenosine to inosine editing"/>
    <property type="evidence" value="ECO:0007669"/>
    <property type="project" value="UniProtKB-UniRule"/>
</dbReference>
<dbReference type="PROSITE" id="PS51747">
    <property type="entry name" value="CYT_DCMP_DEAMINASES_2"/>
    <property type="match status" value="1"/>
</dbReference>
<organism evidence="10 11">
    <name type="scientific">Sulfurifustis variabilis</name>
    <dbReference type="NCBI Taxonomy" id="1675686"/>
    <lineage>
        <taxon>Bacteria</taxon>
        <taxon>Pseudomonadati</taxon>
        <taxon>Pseudomonadota</taxon>
        <taxon>Gammaproteobacteria</taxon>
        <taxon>Acidiferrobacterales</taxon>
        <taxon>Acidiferrobacteraceae</taxon>
        <taxon>Sulfurifustis</taxon>
    </lineage>
</organism>
<dbReference type="NCBIfam" id="NF008113">
    <property type="entry name" value="PRK10860.1"/>
    <property type="match status" value="1"/>
</dbReference>
<feature type="binding site" evidence="8">
    <location>
        <position position="86"/>
    </location>
    <ligand>
        <name>Zn(2+)</name>
        <dbReference type="ChEBI" id="CHEBI:29105"/>
        <note>catalytic</note>
    </ligand>
</feature>
<keyword evidence="4 8" id="KW-0479">Metal-binding</keyword>
<comment type="cofactor">
    <cofactor evidence="8">
        <name>Zn(2+)</name>
        <dbReference type="ChEBI" id="CHEBI:29105"/>
    </cofactor>
    <text evidence="8">Binds 1 zinc ion per subunit.</text>
</comment>
<dbReference type="PANTHER" id="PTHR11079:SF202">
    <property type="entry name" value="TRNA-SPECIFIC ADENOSINE DEAMINASE"/>
    <property type="match status" value="1"/>
</dbReference>
<dbReference type="InterPro" id="IPR016193">
    <property type="entry name" value="Cytidine_deaminase-like"/>
</dbReference>
<dbReference type="CDD" id="cd01285">
    <property type="entry name" value="nucleoside_deaminase"/>
    <property type="match status" value="1"/>
</dbReference>
<keyword evidence="3 8" id="KW-0819">tRNA processing</keyword>
<evidence type="ECO:0000259" key="9">
    <source>
        <dbReference type="PROSITE" id="PS51747"/>
    </source>
</evidence>
<reference evidence="10 11" key="1">
    <citation type="submission" date="2015-08" db="EMBL/GenBank/DDBJ databases">
        <title>Complete genome sequence of Sulfurifustis variabilis.</title>
        <authorList>
            <person name="Miura A."/>
            <person name="Kojima H."/>
            <person name="Fukui M."/>
        </authorList>
    </citation>
    <scope>NUCLEOTIDE SEQUENCE [LARGE SCALE GENOMIC DNA]</scope>
    <source>
        <strain evidence="11">skN76</strain>
    </source>
</reference>
<dbReference type="GO" id="GO:0008270">
    <property type="term" value="F:zinc ion binding"/>
    <property type="evidence" value="ECO:0007669"/>
    <property type="project" value="UniProtKB-UniRule"/>
</dbReference>
<evidence type="ECO:0000256" key="6">
    <source>
        <dbReference type="ARBA" id="ARBA00022833"/>
    </source>
</evidence>
<evidence type="ECO:0000256" key="2">
    <source>
        <dbReference type="ARBA" id="ARBA00011738"/>
    </source>
</evidence>
<feature type="binding site" evidence="8">
    <location>
        <position position="56"/>
    </location>
    <ligand>
        <name>Zn(2+)</name>
        <dbReference type="ChEBI" id="CHEBI:29105"/>
        <note>catalytic</note>
    </ligand>
</feature>
<evidence type="ECO:0000256" key="8">
    <source>
        <dbReference type="HAMAP-Rule" id="MF_00972"/>
    </source>
</evidence>
<dbReference type="KEGG" id="sva:SVA_1595"/>
<dbReference type="OrthoDB" id="9802676at2"/>